<keyword evidence="1" id="KW-0472">Membrane</keyword>
<dbReference type="InterPro" id="IPR002798">
    <property type="entry name" value="SpoIIM-like"/>
</dbReference>
<dbReference type="RefSeq" id="WP_160501010.1">
    <property type="nucleotide sequence ID" value="NZ_WUBI01000008.1"/>
</dbReference>
<keyword evidence="1" id="KW-0812">Transmembrane</keyword>
<feature type="transmembrane region" description="Helical" evidence="1">
    <location>
        <begin position="18"/>
        <end position="36"/>
    </location>
</feature>
<proteinExistence type="predicted"/>
<comment type="caution">
    <text evidence="2">The sequence shown here is derived from an EMBL/GenBank/DDBJ whole genome shotgun (WGS) entry which is preliminary data.</text>
</comment>
<dbReference type="EMBL" id="WUBI01000008">
    <property type="protein sequence ID" value="MWV47412.1"/>
    <property type="molecule type" value="Genomic_DNA"/>
</dbReference>
<evidence type="ECO:0000256" key="1">
    <source>
        <dbReference type="SAM" id="Phobius"/>
    </source>
</evidence>
<dbReference type="PANTHER" id="PTHR35337:SF1">
    <property type="entry name" value="SLR1478 PROTEIN"/>
    <property type="match status" value="1"/>
</dbReference>
<evidence type="ECO:0000313" key="2">
    <source>
        <dbReference type="EMBL" id="MWV47412.1"/>
    </source>
</evidence>
<gene>
    <name evidence="2" type="ORF">GRF59_27885</name>
</gene>
<keyword evidence="1" id="KW-1133">Transmembrane helix</keyword>
<feature type="transmembrane region" description="Helical" evidence="1">
    <location>
        <begin position="127"/>
        <end position="153"/>
    </location>
</feature>
<protein>
    <submittedName>
        <fullName evidence="2">Stage II sporulation protein M</fullName>
    </submittedName>
</protein>
<name>A0A7X3INY0_9BACL</name>
<dbReference type="Proteomes" id="UP000460318">
    <property type="component" value="Unassembled WGS sequence"/>
</dbReference>
<dbReference type="PANTHER" id="PTHR35337">
    <property type="entry name" value="SLR1478 PROTEIN"/>
    <property type="match status" value="1"/>
</dbReference>
<feature type="transmembrane region" description="Helical" evidence="1">
    <location>
        <begin position="80"/>
        <end position="107"/>
    </location>
</feature>
<dbReference type="Pfam" id="PF01944">
    <property type="entry name" value="SpoIIM"/>
    <property type="match status" value="1"/>
</dbReference>
<sequence length="202" mass="22168">MLRLSTFLKDLGSIRKTLLFVTVLFMLGIVAGWYSTGVLEQIINNQMEGIRDISKSLSDSSSPMWSFFVFIFFNNSIKAVVMIFLGLFVGILPILFLLVNGMVLGYLVHSSLEQGNSLFDLVVKGLLPHGIIEIPAIIIACAFGLQMGLMVIASLGGSGKEGLKGRWRELFRKALTASVWIVILLFVAAIIESTVTYSLMKG</sequence>
<keyword evidence="3" id="KW-1185">Reference proteome</keyword>
<dbReference type="AlphaFoldDB" id="A0A7X3INY0"/>
<evidence type="ECO:0000313" key="3">
    <source>
        <dbReference type="Proteomes" id="UP000460318"/>
    </source>
</evidence>
<feature type="transmembrane region" description="Helical" evidence="1">
    <location>
        <begin position="174"/>
        <end position="200"/>
    </location>
</feature>
<accession>A0A7X3INY0</accession>
<organism evidence="2 3">
    <name type="scientific">Paenibacillus dendrobii</name>
    <dbReference type="NCBI Taxonomy" id="2691084"/>
    <lineage>
        <taxon>Bacteria</taxon>
        <taxon>Bacillati</taxon>
        <taxon>Bacillota</taxon>
        <taxon>Bacilli</taxon>
        <taxon>Bacillales</taxon>
        <taxon>Paenibacillaceae</taxon>
        <taxon>Paenibacillus</taxon>
    </lineage>
</organism>
<reference evidence="2 3" key="1">
    <citation type="submission" date="2019-12" db="EMBL/GenBank/DDBJ databases">
        <title>Paenibacillus sp. nov., an endophytic bacterium isolated from the stem of Dendrobium.</title>
        <authorList>
            <person name="Zhao R."/>
        </authorList>
    </citation>
    <scope>NUCLEOTIDE SEQUENCE [LARGE SCALE GENOMIC DNA]</scope>
    <source>
        <strain evidence="2 3">HJL G12</strain>
    </source>
</reference>